<feature type="chain" id="PRO_5047376666" description="Phosphate starvation-inducible protein PsiF" evidence="2">
    <location>
        <begin position="24"/>
        <end position="92"/>
    </location>
</feature>
<feature type="compositionally biased region" description="Low complexity" evidence="1">
    <location>
        <begin position="24"/>
        <end position="56"/>
    </location>
</feature>
<protein>
    <recommendedName>
        <fullName evidence="5">Phosphate starvation-inducible protein PsiF</fullName>
    </recommendedName>
</protein>
<feature type="signal peptide" evidence="2">
    <location>
        <begin position="1"/>
        <end position="23"/>
    </location>
</feature>
<proteinExistence type="predicted"/>
<feature type="region of interest" description="Disordered" evidence="1">
    <location>
        <begin position="24"/>
        <end position="92"/>
    </location>
</feature>
<feature type="compositionally biased region" description="Basic residues" evidence="1">
    <location>
        <begin position="81"/>
        <end position="92"/>
    </location>
</feature>
<name>A0ABU5A471_9HYPH</name>
<evidence type="ECO:0000256" key="1">
    <source>
        <dbReference type="SAM" id="MobiDB-lite"/>
    </source>
</evidence>
<organism evidence="3 4">
    <name type="scientific">Mesorhizobium vachelliae</name>
    <dbReference type="NCBI Taxonomy" id="3072309"/>
    <lineage>
        <taxon>Bacteria</taxon>
        <taxon>Pseudomonadati</taxon>
        <taxon>Pseudomonadota</taxon>
        <taxon>Alphaproteobacteria</taxon>
        <taxon>Hyphomicrobiales</taxon>
        <taxon>Phyllobacteriaceae</taxon>
        <taxon>Mesorhizobium</taxon>
    </lineage>
</organism>
<evidence type="ECO:0000313" key="4">
    <source>
        <dbReference type="Proteomes" id="UP001285154"/>
    </source>
</evidence>
<accession>A0ABU5A471</accession>
<evidence type="ECO:0008006" key="5">
    <source>
        <dbReference type="Google" id="ProtNLM"/>
    </source>
</evidence>
<dbReference type="RefSeq" id="WP_320248513.1">
    <property type="nucleotide sequence ID" value="NZ_JAVIIQ010000005.1"/>
</dbReference>
<evidence type="ECO:0000256" key="2">
    <source>
        <dbReference type="SAM" id="SignalP"/>
    </source>
</evidence>
<gene>
    <name evidence="3" type="ORF">RFM42_15635</name>
</gene>
<feature type="compositionally biased region" description="Basic and acidic residues" evidence="1">
    <location>
        <begin position="69"/>
        <end position="80"/>
    </location>
</feature>
<dbReference type="Proteomes" id="UP001285154">
    <property type="component" value="Unassembled WGS sequence"/>
</dbReference>
<evidence type="ECO:0000313" key="3">
    <source>
        <dbReference type="EMBL" id="MDX8532427.1"/>
    </source>
</evidence>
<reference evidence="3 4" key="1">
    <citation type="submission" date="2023-08" db="EMBL/GenBank/DDBJ databases">
        <title>Implementing the SeqCode for naming new Mesorhizobium species isolated from Vachellia karroo root nodules.</title>
        <authorList>
            <person name="Van Lill M."/>
        </authorList>
    </citation>
    <scope>NUCLEOTIDE SEQUENCE [LARGE SCALE GENOMIC DNA]</scope>
    <source>
        <strain evidence="3 4">VK25D</strain>
    </source>
</reference>
<comment type="caution">
    <text evidence="3">The sequence shown here is derived from an EMBL/GenBank/DDBJ whole genome shotgun (WGS) entry which is preliminary data.</text>
</comment>
<dbReference type="EMBL" id="JAVIIQ010000005">
    <property type="protein sequence ID" value="MDX8532427.1"/>
    <property type="molecule type" value="Genomic_DNA"/>
</dbReference>
<keyword evidence="4" id="KW-1185">Reference proteome</keyword>
<sequence>MKIAARLLASFALAGFVATGAMAATSTTTTAPAATTTTTTAPTTKKPKSTMTPEKTAISKQCSALADQKGLHGKDREKFRSACKKNGGKAPS</sequence>
<keyword evidence="2" id="KW-0732">Signal</keyword>